<sequence length="133" mass="15121">MSGRGLGIMQDVTQISFRQAFVLYASAFNVFFLYTLVNNRRKRAQKVSAINTERDANVRLETKDFRCYNAAFFYRQQCVFLDPVSEAASPGCAQAVEVLQGCQKELEEYLQIVDETPAMMPTPKLVNAPPWLK</sequence>
<feature type="transmembrane region" description="Helical" evidence="1">
    <location>
        <begin position="20"/>
        <end position="37"/>
    </location>
</feature>
<dbReference type="AlphaFoldDB" id="A0A0G4I301"/>
<dbReference type="VEuPathDB" id="CryptoDB:Cvel_10540"/>
<organism evidence="2">
    <name type="scientific">Chromera velia CCMP2878</name>
    <dbReference type="NCBI Taxonomy" id="1169474"/>
    <lineage>
        <taxon>Eukaryota</taxon>
        <taxon>Sar</taxon>
        <taxon>Alveolata</taxon>
        <taxon>Colpodellida</taxon>
        <taxon>Chromeraceae</taxon>
        <taxon>Chromera</taxon>
    </lineage>
</organism>
<proteinExistence type="predicted"/>
<evidence type="ECO:0000256" key="1">
    <source>
        <dbReference type="SAM" id="Phobius"/>
    </source>
</evidence>
<accession>A0A0G4I301</accession>
<evidence type="ECO:0000313" key="2">
    <source>
        <dbReference type="EMBL" id="CEM51309.1"/>
    </source>
</evidence>
<protein>
    <submittedName>
        <fullName evidence="2">Uncharacterized protein</fullName>
    </submittedName>
</protein>
<dbReference type="EMBL" id="CDMZ01004910">
    <property type="protein sequence ID" value="CEM51309.1"/>
    <property type="molecule type" value="Genomic_DNA"/>
</dbReference>
<gene>
    <name evidence="2" type="ORF">Cvel_10540</name>
</gene>
<keyword evidence="1" id="KW-0472">Membrane</keyword>
<name>A0A0G4I301_9ALVE</name>
<keyword evidence="1" id="KW-0812">Transmembrane</keyword>
<keyword evidence="1" id="KW-1133">Transmembrane helix</keyword>
<reference evidence="2" key="1">
    <citation type="submission" date="2014-11" db="EMBL/GenBank/DDBJ databases">
        <authorList>
            <person name="Otto D Thomas"/>
            <person name="Naeem Raeece"/>
        </authorList>
    </citation>
    <scope>NUCLEOTIDE SEQUENCE</scope>
</reference>
<dbReference type="PhylomeDB" id="A0A0G4I301"/>